<gene>
    <name evidence="11" type="ORF">NBH00_12645</name>
</gene>
<evidence type="ECO:0000256" key="3">
    <source>
        <dbReference type="ARBA" id="ARBA00022603"/>
    </source>
</evidence>
<keyword evidence="4 8" id="KW-0808">Transferase</keyword>
<dbReference type="Proteomes" id="UP001056035">
    <property type="component" value="Chromosome"/>
</dbReference>
<evidence type="ECO:0000259" key="9">
    <source>
        <dbReference type="Pfam" id="PF01035"/>
    </source>
</evidence>
<evidence type="ECO:0000256" key="6">
    <source>
        <dbReference type="ARBA" id="ARBA00023204"/>
    </source>
</evidence>
<dbReference type="InterPro" id="IPR008332">
    <property type="entry name" value="MethylG_MeTrfase_N"/>
</dbReference>
<dbReference type="PANTHER" id="PTHR10815:SF5">
    <property type="entry name" value="METHYLATED-DNA--PROTEIN-CYSTEINE METHYLTRANSFERASE"/>
    <property type="match status" value="1"/>
</dbReference>
<keyword evidence="12" id="KW-1185">Reference proteome</keyword>
<accession>A0ABY5DYC1</accession>
<name>A0ABY5DYC1_9ACTN</name>
<protein>
    <recommendedName>
        <fullName evidence="8">Methylated-DNA--protein-cysteine methyltransferase</fullName>
        <ecNumber evidence="8">2.1.1.63</ecNumber>
    </recommendedName>
    <alternativeName>
        <fullName evidence="8">6-O-methylguanine-DNA methyltransferase</fullName>
        <shortName evidence="8">MGMT</shortName>
    </alternativeName>
    <alternativeName>
        <fullName evidence="8">O-6-methylguanine-DNA-alkyltransferase</fullName>
    </alternativeName>
</protein>
<evidence type="ECO:0000256" key="8">
    <source>
        <dbReference type="HAMAP-Rule" id="MF_00772"/>
    </source>
</evidence>
<dbReference type="InterPro" id="IPR036217">
    <property type="entry name" value="MethylDNA_cys_MeTrfase_DNAb"/>
</dbReference>
<reference evidence="11 12" key="1">
    <citation type="submission" date="2022-06" db="EMBL/GenBank/DDBJ databases">
        <title>Paraconexibacter antarcticus.</title>
        <authorList>
            <person name="Kim C.S."/>
        </authorList>
    </citation>
    <scope>NUCLEOTIDE SEQUENCE [LARGE SCALE GENOMIC DNA]</scope>
    <source>
        <strain evidence="11 12">02-257</strain>
    </source>
</reference>
<comment type="subcellular location">
    <subcellularLocation>
        <location evidence="8">Cytoplasm</location>
    </subcellularLocation>
</comment>
<dbReference type="InterPro" id="IPR023546">
    <property type="entry name" value="MGMT"/>
</dbReference>
<comment type="miscellaneous">
    <text evidence="8">This enzyme catalyzes only one turnover and therefore is not strictly catalytic. According to one definition, an enzyme is a biocatalyst that acts repeatedly and over many reaction cycles.</text>
</comment>
<keyword evidence="5 8" id="KW-0227">DNA damage</keyword>
<comment type="catalytic activity">
    <reaction evidence="7 8">
        <text>a 6-O-methyl-2'-deoxyguanosine in DNA + L-cysteinyl-[protein] = S-methyl-L-cysteinyl-[protein] + a 2'-deoxyguanosine in DNA</text>
        <dbReference type="Rhea" id="RHEA:24000"/>
        <dbReference type="Rhea" id="RHEA-COMP:10131"/>
        <dbReference type="Rhea" id="RHEA-COMP:10132"/>
        <dbReference type="Rhea" id="RHEA-COMP:11367"/>
        <dbReference type="Rhea" id="RHEA-COMP:11368"/>
        <dbReference type="ChEBI" id="CHEBI:29950"/>
        <dbReference type="ChEBI" id="CHEBI:82612"/>
        <dbReference type="ChEBI" id="CHEBI:85445"/>
        <dbReference type="ChEBI" id="CHEBI:85448"/>
        <dbReference type="EC" id="2.1.1.63"/>
    </reaction>
</comment>
<keyword evidence="2 8" id="KW-0963">Cytoplasm</keyword>
<dbReference type="InterPro" id="IPR036631">
    <property type="entry name" value="MGMT_N_sf"/>
</dbReference>
<organism evidence="11 12">
    <name type="scientific">Paraconexibacter antarcticus</name>
    <dbReference type="NCBI Taxonomy" id="2949664"/>
    <lineage>
        <taxon>Bacteria</taxon>
        <taxon>Bacillati</taxon>
        <taxon>Actinomycetota</taxon>
        <taxon>Thermoleophilia</taxon>
        <taxon>Solirubrobacterales</taxon>
        <taxon>Paraconexibacteraceae</taxon>
        <taxon>Paraconexibacter</taxon>
    </lineage>
</organism>
<dbReference type="PANTHER" id="PTHR10815">
    <property type="entry name" value="METHYLATED-DNA--PROTEIN-CYSTEINE METHYLTRANSFERASE"/>
    <property type="match status" value="1"/>
</dbReference>
<feature type="active site" description="Nucleophile; methyl group acceptor" evidence="8">
    <location>
        <position position="175"/>
    </location>
</feature>
<proteinExistence type="inferred from homology"/>
<keyword evidence="6 8" id="KW-0234">DNA repair</keyword>
<dbReference type="EC" id="2.1.1.63" evidence="8"/>
<dbReference type="CDD" id="cd06445">
    <property type="entry name" value="ATase"/>
    <property type="match status" value="1"/>
</dbReference>
<comment type="similarity">
    <text evidence="8">Belongs to the MGMT family.</text>
</comment>
<dbReference type="InterPro" id="IPR001497">
    <property type="entry name" value="MethylDNA_cys_MeTrfase_AS"/>
</dbReference>
<evidence type="ECO:0000256" key="4">
    <source>
        <dbReference type="ARBA" id="ARBA00022679"/>
    </source>
</evidence>
<dbReference type="EMBL" id="CP098502">
    <property type="protein sequence ID" value="UTI67026.1"/>
    <property type="molecule type" value="Genomic_DNA"/>
</dbReference>
<dbReference type="RefSeq" id="WP_254573678.1">
    <property type="nucleotide sequence ID" value="NZ_CP098502.1"/>
</dbReference>
<evidence type="ECO:0000256" key="7">
    <source>
        <dbReference type="ARBA" id="ARBA00049348"/>
    </source>
</evidence>
<evidence type="ECO:0000313" key="12">
    <source>
        <dbReference type="Proteomes" id="UP001056035"/>
    </source>
</evidence>
<dbReference type="InterPro" id="IPR014048">
    <property type="entry name" value="MethylDNA_cys_MeTrfase_DNA-bd"/>
</dbReference>
<comment type="function">
    <text evidence="8">Involved in the cellular defense against the biological effects of O6-methylguanine (O6-MeG) and O4-methylthymine (O4-MeT) in DNA. Repairs the methylated nucleobase in DNA by stoichiometrically transferring the methyl group to a cysteine residue in the enzyme. This is a suicide reaction: the enzyme is irreversibly inactivated.</text>
</comment>
<evidence type="ECO:0000256" key="2">
    <source>
        <dbReference type="ARBA" id="ARBA00022490"/>
    </source>
</evidence>
<dbReference type="HAMAP" id="MF_00772">
    <property type="entry name" value="OGT"/>
    <property type="match status" value="1"/>
</dbReference>
<dbReference type="Pfam" id="PF01035">
    <property type="entry name" value="DNA_binding_1"/>
    <property type="match status" value="1"/>
</dbReference>
<dbReference type="InterPro" id="IPR036388">
    <property type="entry name" value="WH-like_DNA-bd_sf"/>
</dbReference>
<dbReference type="SUPFAM" id="SSF53155">
    <property type="entry name" value="Methylated DNA-protein cysteine methyltransferase domain"/>
    <property type="match status" value="1"/>
</dbReference>
<sequence>MTRPDDEDFPVPAPTLDRSAAAAAAARFAASAAASGAADLAYAQIDSPVGRLVAAATPVGLVTLSYEDFRGGLDAVLEELAAKVSPRIVAAPARLEQTRRELDEYFAGRRTHFDVPLDWSLSRDFTRRILQATAEIPFGATATYGAMATAAGNARASRAAGRALGSNPIPIIVPCHRVIGTSGRLTGYTGGIERKIKLLEIEGISLG</sequence>
<dbReference type="NCBIfam" id="TIGR00589">
    <property type="entry name" value="ogt"/>
    <property type="match status" value="1"/>
</dbReference>
<evidence type="ECO:0000256" key="5">
    <source>
        <dbReference type="ARBA" id="ARBA00022763"/>
    </source>
</evidence>
<keyword evidence="3 8" id="KW-0489">Methyltransferase</keyword>
<comment type="catalytic activity">
    <reaction evidence="1 8">
        <text>a 4-O-methyl-thymidine in DNA + L-cysteinyl-[protein] = a thymidine in DNA + S-methyl-L-cysteinyl-[protein]</text>
        <dbReference type="Rhea" id="RHEA:53428"/>
        <dbReference type="Rhea" id="RHEA-COMP:10131"/>
        <dbReference type="Rhea" id="RHEA-COMP:10132"/>
        <dbReference type="Rhea" id="RHEA-COMP:13555"/>
        <dbReference type="Rhea" id="RHEA-COMP:13556"/>
        <dbReference type="ChEBI" id="CHEBI:29950"/>
        <dbReference type="ChEBI" id="CHEBI:82612"/>
        <dbReference type="ChEBI" id="CHEBI:137386"/>
        <dbReference type="ChEBI" id="CHEBI:137387"/>
        <dbReference type="EC" id="2.1.1.63"/>
    </reaction>
</comment>
<dbReference type="Pfam" id="PF02870">
    <property type="entry name" value="Methyltransf_1N"/>
    <property type="match status" value="1"/>
</dbReference>
<feature type="domain" description="Methylated-DNA-[protein]-cysteine S-methyltransferase DNA binding" evidence="9">
    <location>
        <begin position="124"/>
        <end position="204"/>
    </location>
</feature>
<feature type="domain" description="Methylguanine DNA methyltransferase ribonuclease-like" evidence="10">
    <location>
        <begin position="41"/>
        <end position="118"/>
    </location>
</feature>
<evidence type="ECO:0000313" key="11">
    <source>
        <dbReference type="EMBL" id="UTI67026.1"/>
    </source>
</evidence>
<evidence type="ECO:0000256" key="1">
    <source>
        <dbReference type="ARBA" id="ARBA00001286"/>
    </source>
</evidence>
<evidence type="ECO:0000259" key="10">
    <source>
        <dbReference type="Pfam" id="PF02870"/>
    </source>
</evidence>
<dbReference type="Gene3D" id="3.30.160.70">
    <property type="entry name" value="Methylated DNA-protein cysteine methyltransferase domain"/>
    <property type="match status" value="1"/>
</dbReference>
<dbReference type="Gene3D" id="1.10.10.10">
    <property type="entry name" value="Winged helix-like DNA-binding domain superfamily/Winged helix DNA-binding domain"/>
    <property type="match status" value="1"/>
</dbReference>
<dbReference type="PROSITE" id="PS00374">
    <property type="entry name" value="MGMT"/>
    <property type="match status" value="1"/>
</dbReference>
<dbReference type="SUPFAM" id="SSF46767">
    <property type="entry name" value="Methylated DNA-protein cysteine methyltransferase, C-terminal domain"/>
    <property type="match status" value="1"/>
</dbReference>